<dbReference type="RefSeq" id="WP_176574865.1">
    <property type="nucleotide sequence ID" value="NZ_CBDRGH010000014.1"/>
</dbReference>
<sequence>MVDVDGQLANIARGVPMDGHLAVGQPWGASLTPLHVLAQVRADPASPRVSKANEGISWPRQERKQPPLQQDLMAGSGA</sequence>
<name>A0A7H8T2F6_STRCX</name>
<evidence type="ECO:0000313" key="3">
    <source>
        <dbReference type="Proteomes" id="UP000509418"/>
    </source>
</evidence>
<dbReference type="AlphaFoldDB" id="A0A7H8T2F6"/>
<gene>
    <name evidence="2" type="ORF">HUT05_09860</name>
</gene>
<keyword evidence="3" id="KW-1185">Reference proteome</keyword>
<protein>
    <submittedName>
        <fullName evidence="2">Uncharacterized protein</fullName>
    </submittedName>
</protein>
<dbReference type="EMBL" id="CP056041">
    <property type="protein sequence ID" value="QKZ17621.1"/>
    <property type="molecule type" value="Genomic_DNA"/>
</dbReference>
<feature type="region of interest" description="Disordered" evidence="1">
    <location>
        <begin position="43"/>
        <end position="78"/>
    </location>
</feature>
<evidence type="ECO:0000313" key="2">
    <source>
        <dbReference type="EMBL" id="QKZ17621.1"/>
    </source>
</evidence>
<reference evidence="2 3" key="1">
    <citation type="submission" date="2020-06" db="EMBL/GenBank/DDBJ databases">
        <title>Genome mining for natural products.</title>
        <authorList>
            <person name="Zhang B."/>
            <person name="Shi J."/>
            <person name="Ge H."/>
        </authorList>
    </citation>
    <scope>NUCLEOTIDE SEQUENCE [LARGE SCALE GENOMIC DNA]</scope>
    <source>
        <strain evidence="2 3">NA02069</strain>
    </source>
</reference>
<accession>A0A7H8T2F6</accession>
<dbReference type="Proteomes" id="UP000509418">
    <property type="component" value="Chromosome"/>
</dbReference>
<proteinExistence type="predicted"/>
<organism evidence="2 3">
    <name type="scientific">Streptomyces chartreusis</name>
    <dbReference type="NCBI Taxonomy" id="1969"/>
    <lineage>
        <taxon>Bacteria</taxon>
        <taxon>Bacillati</taxon>
        <taxon>Actinomycetota</taxon>
        <taxon>Actinomycetes</taxon>
        <taxon>Kitasatosporales</taxon>
        <taxon>Streptomycetaceae</taxon>
        <taxon>Streptomyces</taxon>
    </lineage>
</organism>
<evidence type="ECO:0000256" key="1">
    <source>
        <dbReference type="SAM" id="MobiDB-lite"/>
    </source>
</evidence>